<evidence type="ECO:0000313" key="2">
    <source>
        <dbReference type="Proteomes" id="UP001442494"/>
    </source>
</evidence>
<dbReference type="RefSeq" id="WP_190427505.1">
    <property type="nucleotide sequence ID" value="NZ_JAMPKK010000011.1"/>
</dbReference>
<sequence>MSNLFKAETQTIINEIFWIPSLSWVASCKHPDQLEWWRGIDDRFKKLHSVLKANCFKEPFFLSNLEKSERNFYIAWVEYYKALYDVLENGWDIIAQSARKFGLNFTLQSPGEAMFYIIQCHAAAMFAVCKQDFGYSSWSSKSAYDEYRLRKKEEKKKKGKLYKSNQNKLKNLVKLNENRGKQINTLSTLEQFCISSCLAASKKDLSMKDKIRELNDCAKTFQEKLQAILRNTQGFAWEKGNKKNSNSEGGVYK</sequence>
<proteinExistence type="predicted"/>
<reference evidence="1 2" key="1">
    <citation type="submission" date="2022-04" db="EMBL/GenBank/DDBJ databases">
        <title>Positive selection, recombination, and allopatry shape intraspecific diversity of widespread and dominant cyanobacteria.</title>
        <authorList>
            <person name="Wei J."/>
            <person name="Shu W."/>
            <person name="Hu C."/>
        </authorList>
    </citation>
    <scope>NUCLEOTIDE SEQUENCE [LARGE SCALE GENOMIC DNA]</scope>
    <source>
        <strain evidence="1 2">GB2-A5</strain>
    </source>
</reference>
<protein>
    <submittedName>
        <fullName evidence="1">Uncharacterized protein</fullName>
    </submittedName>
</protein>
<dbReference type="EMBL" id="JAMPKK010000011">
    <property type="protein sequence ID" value="MEP0864292.1"/>
    <property type="molecule type" value="Genomic_DNA"/>
</dbReference>
<dbReference type="Proteomes" id="UP001442494">
    <property type="component" value="Unassembled WGS sequence"/>
</dbReference>
<keyword evidence="2" id="KW-1185">Reference proteome</keyword>
<dbReference type="PROSITE" id="PS51257">
    <property type="entry name" value="PROKAR_LIPOPROTEIN"/>
    <property type="match status" value="1"/>
</dbReference>
<evidence type="ECO:0000313" key="1">
    <source>
        <dbReference type="EMBL" id="MEP0864292.1"/>
    </source>
</evidence>
<comment type="caution">
    <text evidence="1">The sequence shown here is derived from an EMBL/GenBank/DDBJ whole genome shotgun (WGS) entry which is preliminary data.</text>
</comment>
<organism evidence="1 2">
    <name type="scientific">Funiculus sociatus GB2-A5</name>
    <dbReference type="NCBI Taxonomy" id="2933946"/>
    <lineage>
        <taxon>Bacteria</taxon>
        <taxon>Bacillati</taxon>
        <taxon>Cyanobacteriota</taxon>
        <taxon>Cyanophyceae</taxon>
        <taxon>Coleofasciculales</taxon>
        <taxon>Coleofasciculaceae</taxon>
        <taxon>Funiculus</taxon>
    </lineage>
</organism>
<name>A0ABV0JNN3_9CYAN</name>
<accession>A0ABV0JNN3</accession>
<gene>
    <name evidence="1" type="ORF">NDI37_07400</name>
</gene>